<comment type="caution">
    <text evidence="2">The sequence shown here is derived from an EMBL/GenBank/DDBJ whole genome shotgun (WGS) entry which is preliminary data.</text>
</comment>
<accession>A0A395TAW6</accession>
<feature type="transmembrane region" description="Helical" evidence="1">
    <location>
        <begin position="12"/>
        <end position="33"/>
    </location>
</feature>
<reference evidence="2 3" key="1">
    <citation type="journal article" date="2018" name="PLoS Pathog.">
        <title>Evolution of structural diversity of trichothecenes, a family of toxins produced by plant pathogenic and entomopathogenic fungi.</title>
        <authorList>
            <person name="Proctor R.H."/>
            <person name="McCormick S.P."/>
            <person name="Kim H.S."/>
            <person name="Cardoza R.E."/>
            <person name="Stanley A.M."/>
            <person name="Lindo L."/>
            <person name="Kelly A."/>
            <person name="Brown D.W."/>
            <person name="Lee T."/>
            <person name="Vaughan M.M."/>
            <person name="Alexander N.J."/>
            <person name="Busman M."/>
            <person name="Gutierrez S."/>
        </authorList>
    </citation>
    <scope>NUCLEOTIDE SEQUENCE [LARGE SCALE GENOMIC DNA]</scope>
    <source>
        <strain evidence="2 3">NRRL 20695</strain>
    </source>
</reference>
<evidence type="ECO:0000256" key="1">
    <source>
        <dbReference type="SAM" id="Phobius"/>
    </source>
</evidence>
<name>A0A395TAW6_9HYPO</name>
<keyword evidence="3" id="KW-1185">Reference proteome</keyword>
<dbReference type="Proteomes" id="UP000266234">
    <property type="component" value="Unassembled WGS sequence"/>
</dbReference>
<gene>
    <name evidence="2" type="ORF">FLONG3_6</name>
</gene>
<dbReference type="EMBL" id="PXOG01000001">
    <property type="protein sequence ID" value="RGP81811.1"/>
    <property type="molecule type" value="Genomic_DNA"/>
</dbReference>
<organism evidence="2 3">
    <name type="scientific">Fusarium longipes</name>
    <dbReference type="NCBI Taxonomy" id="694270"/>
    <lineage>
        <taxon>Eukaryota</taxon>
        <taxon>Fungi</taxon>
        <taxon>Dikarya</taxon>
        <taxon>Ascomycota</taxon>
        <taxon>Pezizomycotina</taxon>
        <taxon>Sordariomycetes</taxon>
        <taxon>Hypocreomycetidae</taxon>
        <taxon>Hypocreales</taxon>
        <taxon>Nectriaceae</taxon>
        <taxon>Fusarium</taxon>
    </lineage>
</organism>
<evidence type="ECO:0008006" key="4">
    <source>
        <dbReference type="Google" id="ProtNLM"/>
    </source>
</evidence>
<feature type="transmembrane region" description="Helical" evidence="1">
    <location>
        <begin position="110"/>
        <end position="138"/>
    </location>
</feature>
<keyword evidence="1" id="KW-1133">Transmembrane helix</keyword>
<keyword evidence="1" id="KW-0812">Transmembrane</keyword>
<keyword evidence="1" id="KW-0472">Membrane</keyword>
<evidence type="ECO:0000313" key="2">
    <source>
        <dbReference type="EMBL" id="RGP81811.1"/>
    </source>
</evidence>
<dbReference type="PANTHER" id="PTHR37019">
    <property type="entry name" value="CHROMOSOME 1, WHOLE GENOME SHOTGUN SEQUENCE"/>
    <property type="match status" value="1"/>
</dbReference>
<protein>
    <recommendedName>
        <fullName evidence="4">EXPERA domain-containing protein</fullName>
    </recommendedName>
</protein>
<sequence length="181" mass="20494">MTRISDIFPWHYRFLFMVFEPTVIIVCLLLIPLSPSNHFHSLAPADSAGPFWSSSSFHSLCDAESSWNTPQLRGLWYTYMAALAFSGVIEPILLYVARYKLRDVHDAEEVIKAVLVAFLVFDVLHACATLAVTGLAAALPGSHMHVYAMVNVWIPMLWMTLRLSWMMGFARKSSIDEVKRD</sequence>
<dbReference type="OrthoDB" id="5136613at2759"/>
<feature type="transmembrane region" description="Helical" evidence="1">
    <location>
        <begin position="76"/>
        <end position="98"/>
    </location>
</feature>
<dbReference type="AlphaFoldDB" id="A0A395TAW6"/>
<dbReference type="PANTHER" id="PTHR37019:SF2">
    <property type="entry name" value="EXPERA DOMAIN-CONTAINING PROTEIN"/>
    <property type="match status" value="1"/>
</dbReference>
<evidence type="ECO:0000313" key="3">
    <source>
        <dbReference type="Proteomes" id="UP000266234"/>
    </source>
</evidence>
<feature type="transmembrane region" description="Helical" evidence="1">
    <location>
        <begin position="144"/>
        <end position="165"/>
    </location>
</feature>
<proteinExistence type="predicted"/>